<evidence type="ECO:0000313" key="6">
    <source>
        <dbReference type="EMBL" id="KAA5400206.1"/>
    </source>
</evidence>
<evidence type="ECO:0000313" key="10">
    <source>
        <dbReference type="Proteomes" id="UP000347681"/>
    </source>
</evidence>
<dbReference type="PANTHER" id="PTHR36836">
    <property type="entry name" value="COLANIC ACID BIOSYNTHESIS PROTEIN WCAK"/>
    <property type="match status" value="1"/>
</dbReference>
<evidence type="ECO:0000313" key="9">
    <source>
        <dbReference type="EMBL" id="MDU0269185.1"/>
    </source>
</evidence>
<evidence type="ECO:0000313" key="11">
    <source>
        <dbReference type="Proteomes" id="UP000441162"/>
    </source>
</evidence>
<dbReference type="Proteomes" id="UP000777173">
    <property type="component" value="Unassembled WGS sequence"/>
</dbReference>
<dbReference type="KEGG" id="bdo:EL88_06630"/>
<dbReference type="EMBL" id="VVZA01000001">
    <property type="protein sequence ID" value="KAA5408051.1"/>
    <property type="molecule type" value="Genomic_DNA"/>
</dbReference>
<dbReference type="EMBL" id="VVZB01000002">
    <property type="protein sequence ID" value="KAA5385263.1"/>
    <property type="molecule type" value="Genomic_DNA"/>
</dbReference>
<dbReference type="Proteomes" id="UP001055104">
    <property type="component" value="Unassembled WGS sequence"/>
</dbReference>
<evidence type="ECO:0000313" key="5">
    <source>
        <dbReference type="EMBL" id="KAA5388226.1"/>
    </source>
</evidence>
<protein>
    <submittedName>
        <fullName evidence="6">Polysaccharide pyruvyl transferase family protein</fullName>
    </submittedName>
</protein>
<dbReference type="InterPro" id="IPR007345">
    <property type="entry name" value="Polysacch_pyruvyl_Trfase"/>
</dbReference>
<reference evidence="9" key="4">
    <citation type="submission" date="2023-10" db="EMBL/GenBank/DDBJ databases">
        <title>Genome of Potential pathogenic bacteria in Crohn's disease.</title>
        <authorList>
            <person name="Rodriguez-Palacios A."/>
        </authorList>
    </citation>
    <scope>NUCLEOTIDE SEQUENCE</scope>
    <source>
        <strain evidence="9">CavFT-hAR62</strain>
    </source>
</reference>
<evidence type="ECO:0000313" key="12">
    <source>
        <dbReference type="Proteomes" id="UP000481616"/>
    </source>
</evidence>
<reference evidence="8" key="2">
    <citation type="submission" date="2021-06" db="EMBL/GenBank/DDBJ databases">
        <title>Collection of gut derived symbiotic bacterial strains cultured from healthy donors.</title>
        <authorList>
            <person name="Lin H."/>
            <person name="Littmann E."/>
            <person name="Pamer E.G."/>
        </authorList>
    </citation>
    <scope>NUCLEOTIDE SEQUENCE</scope>
    <source>
        <strain evidence="8">MSK.5.10</strain>
    </source>
</reference>
<dbReference type="GO" id="GO:0016740">
    <property type="term" value="F:transferase activity"/>
    <property type="evidence" value="ECO:0007669"/>
    <property type="project" value="UniProtKB-KW"/>
</dbReference>
<dbReference type="Proteomes" id="UP001181086">
    <property type="component" value="Unassembled WGS sequence"/>
</dbReference>
<reference evidence="10 11" key="1">
    <citation type="journal article" date="2019" name="Nat. Med.">
        <title>A library of human gut bacterial isolates paired with longitudinal multiomics data enables mechanistic microbiome research.</title>
        <authorList>
            <person name="Poyet M."/>
            <person name="Groussin M."/>
            <person name="Gibbons S.M."/>
            <person name="Avila-Pacheco J."/>
            <person name="Jiang X."/>
            <person name="Kearney S.M."/>
            <person name="Perrotta A.R."/>
            <person name="Berdy B."/>
            <person name="Zhao S."/>
            <person name="Lieberman T.D."/>
            <person name="Swanson P.K."/>
            <person name="Smith M."/>
            <person name="Roesemann S."/>
            <person name="Alexander J.E."/>
            <person name="Rich S.A."/>
            <person name="Livny J."/>
            <person name="Vlamakis H."/>
            <person name="Clish C."/>
            <person name="Bullock K."/>
            <person name="Deik A."/>
            <person name="Scott J."/>
            <person name="Pierce K.A."/>
            <person name="Xavier R.J."/>
            <person name="Alm E.J."/>
        </authorList>
    </citation>
    <scope>NUCLEOTIDE SEQUENCE [LARGE SCALE GENOMIC DNA]</scope>
    <source>
        <strain evidence="6 12">BIOML-A1</strain>
        <strain evidence="3 13">BIOML-A25</strain>
        <strain evidence="7 11">BIOML-A4</strain>
        <strain evidence="4 10">BIOML-A5</strain>
        <strain evidence="5">BIOML-A8</strain>
    </source>
</reference>
<comment type="caution">
    <text evidence="6">The sequence shown here is derived from an EMBL/GenBank/DDBJ whole genome shotgun (WGS) entry which is preliminary data.</text>
</comment>
<evidence type="ECO:0000259" key="1">
    <source>
        <dbReference type="Pfam" id="PF04230"/>
    </source>
</evidence>
<evidence type="ECO:0000313" key="7">
    <source>
        <dbReference type="EMBL" id="KAA5408051.1"/>
    </source>
</evidence>
<dbReference type="RefSeq" id="WP_007845046.1">
    <property type="nucleotide sequence ID" value="NZ_BAABYF010000001.1"/>
</dbReference>
<evidence type="ECO:0000313" key="2">
    <source>
        <dbReference type="EMBL" id="GKH82227.1"/>
    </source>
</evidence>
<dbReference type="eggNOG" id="COG2327">
    <property type="taxonomic scope" value="Bacteria"/>
</dbReference>
<name>A0A076IKQ9_9BACT</name>
<dbReference type="EMBL" id="VVZE01000001">
    <property type="protein sequence ID" value="KAA5388226.1"/>
    <property type="molecule type" value="Genomic_DNA"/>
</dbReference>
<gene>
    <name evidence="2" type="ORF">CE91St7_31110</name>
    <name evidence="5" type="ORF">F2Y44_00435</name>
    <name evidence="7" type="ORF">F2Y51_01250</name>
    <name evidence="6" type="ORF">F2Y58_02380</name>
    <name evidence="4" type="ORF">F2Y61_05360</name>
    <name evidence="3" type="ORF">F2Z07_01725</name>
    <name evidence="8" type="ORF">KSU80_09560</name>
    <name evidence="9" type="ORF">RVH45_04575</name>
</gene>
<dbReference type="Proteomes" id="UP000441162">
    <property type="component" value="Unassembled WGS sequence"/>
</dbReference>
<dbReference type="Proteomes" id="UP000347681">
    <property type="component" value="Unassembled WGS sequence"/>
</dbReference>
<dbReference type="Proteomes" id="UP000481616">
    <property type="component" value="Unassembled WGS sequence"/>
</dbReference>
<evidence type="ECO:0000313" key="3">
    <source>
        <dbReference type="EMBL" id="KAA5325099.1"/>
    </source>
</evidence>
<reference evidence="2" key="3">
    <citation type="submission" date="2022-01" db="EMBL/GenBank/DDBJ databases">
        <title>Novel bile acid biosynthetic pathways are enriched in the microbiome of centenarians.</title>
        <authorList>
            <person name="Sato Y."/>
            <person name="Atarashi K."/>
            <person name="Plichta R.D."/>
            <person name="Arai Y."/>
            <person name="Sasajima S."/>
            <person name="Kearney M.S."/>
            <person name="Suda W."/>
            <person name="Takeshita K."/>
            <person name="Sasaki T."/>
            <person name="Okamoto S."/>
            <person name="Skelly N.A."/>
            <person name="Okamura Y."/>
            <person name="Vlamakis H."/>
            <person name="Li Y."/>
            <person name="Tanoue T."/>
            <person name="Takei H."/>
            <person name="Nittono H."/>
            <person name="Narushima S."/>
            <person name="Irie J."/>
            <person name="Itoh H."/>
            <person name="Moriya K."/>
            <person name="Sugiura Y."/>
            <person name="Suematsu M."/>
            <person name="Moritoki N."/>
            <person name="Shibata S."/>
            <person name="Littman R.D."/>
            <person name="Fischbach A.M."/>
            <person name="Uwamino Y."/>
            <person name="Inoue T."/>
            <person name="Honda A."/>
            <person name="Hattori M."/>
            <person name="Murai T."/>
            <person name="Xavier J.R."/>
            <person name="Hirose N."/>
            <person name="Honda K."/>
        </authorList>
    </citation>
    <scope>NUCLEOTIDE SEQUENCE</scope>
    <source>
        <strain evidence="2">CE91-St7</strain>
    </source>
</reference>
<dbReference type="EMBL" id="VVYY01000002">
    <property type="protein sequence ID" value="KAA5400206.1"/>
    <property type="molecule type" value="Genomic_DNA"/>
</dbReference>
<proteinExistence type="predicted"/>
<dbReference type="EMBL" id="VVZV01000001">
    <property type="protein sequence ID" value="KAA5325099.1"/>
    <property type="molecule type" value="Genomic_DNA"/>
</dbReference>
<dbReference type="EMBL" id="BQOB01000001">
    <property type="protein sequence ID" value="GKH82227.1"/>
    <property type="molecule type" value="Genomic_DNA"/>
</dbReference>
<dbReference type="EMBL" id="JAHOAX010000007">
    <property type="protein sequence ID" value="MBV3123425.1"/>
    <property type="molecule type" value="Genomic_DNA"/>
</dbReference>
<accession>A0A076IKQ9</accession>
<dbReference type="AlphaFoldDB" id="A0A076IKQ9"/>
<dbReference type="Pfam" id="PF04230">
    <property type="entry name" value="PS_pyruv_trans"/>
    <property type="match status" value="1"/>
</dbReference>
<evidence type="ECO:0000313" key="8">
    <source>
        <dbReference type="EMBL" id="MBV3123425.1"/>
    </source>
</evidence>
<evidence type="ECO:0000313" key="13">
    <source>
        <dbReference type="Proteomes" id="UP000481700"/>
    </source>
</evidence>
<dbReference type="Proteomes" id="UP000481700">
    <property type="component" value="Unassembled WGS sequence"/>
</dbReference>
<dbReference type="EMBL" id="JAWDEV010000001">
    <property type="protein sequence ID" value="MDU0269185.1"/>
    <property type="molecule type" value="Genomic_DNA"/>
</dbReference>
<dbReference type="PANTHER" id="PTHR36836:SF1">
    <property type="entry name" value="COLANIC ACID BIOSYNTHESIS PROTEIN WCAK"/>
    <property type="match status" value="1"/>
</dbReference>
<evidence type="ECO:0000313" key="4">
    <source>
        <dbReference type="EMBL" id="KAA5385263.1"/>
    </source>
</evidence>
<sequence>MKLLLYPHGGSGNHGCEAIVRSTLKMIPTATLFSSNPDEDKRYGLDAICTLRAAQAPMSHLSLAYWKAFIRYRFGDKEAFDRTSFRSIFQEANSDSYALSIGGDNYCYGVPVFIYLVNKQLRKQGIKTILWGCSVEPEVLKGDILNDLRSYTHIFARESITYEAMKEKGIQQLSLFPDPAFQLNRTDLTLPEGFAEGNTVGINVSPMIIKHEKAKGMTLLNYRQLIRYIIATTDMQIALIPHVVWNYNDDRIPLQFLYNEFKGTGRVVLIEDHNAEELKGFISRCRFLVASRTHASIAAYSTQIPTLVMGYSVKARGIARDLFGNEEHYVLPVQSLQQGNDLLKAFQWLQTHEDEIRKHYRTFMPGYLSKTFQAGQLLQTL</sequence>
<keyword evidence="6" id="KW-0808">Transferase</keyword>
<feature type="domain" description="Polysaccharide pyruvyl transferase" evidence="1">
    <location>
        <begin position="34"/>
        <end position="312"/>
    </location>
</feature>
<organism evidence="6 12">
    <name type="scientific">Phocaeicola dorei</name>
    <dbReference type="NCBI Taxonomy" id="357276"/>
    <lineage>
        <taxon>Bacteria</taxon>
        <taxon>Pseudomonadati</taxon>
        <taxon>Bacteroidota</taxon>
        <taxon>Bacteroidia</taxon>
        <taxon>Bacteroidales</taxon>
        <taxon>Bacteroidaceae</taxon>
        <taxon>Phocaeicola</taxon>
    </lineage>
</organism>